<dbReference type="AlphaFoldDB" id="C0C291"/>
<dbReference type="HOGENOM" id="CLU_039613_6_1_9"/>
<evidence type="ECO:0000313" key="6">
    <source>
        <dbReference type="EMBL" id="EEG73745.1"/>
    </source>
</evidence>
<dbReference type="SUPFAM" id="SSF53850">
    <property type="entry name" value="Periplasmic binding protein-like II"/>
    <property type="match status" value="1"/>
</dbReference>
<organism evidence="6 7">
    <name type="scientific">[Clostridium] hylemonae DSM 15053</name>
    <dbReference type="NCBI Taxonomy" id="553973"/>
    <lineage>
        <taxon>Bacteria</taxon>
        <taxon>Bacillati</taxon>
        <taxon>Bacillota</taxon>
        <taxon>Clostridia</taxon>
        <taxon>Lachnospirales</taxon>
        <taxon>Lachnospiraceae</taxon>
    </lineage>
</organism>
<keyword evidence="2" id="KW-0805">Transcription regulation</keyword>
<dbReference type="InterPro" id="IPR036388">
    <property type="entry name" value="WH-like_DNA-bd_sf"/>
</dbReference>
<keyword evidence="7" id="KW-1185">Reference proteome</keyword>
<evidence type="ECO:0000256" key="2">
    <source>
        <dbReference type="ARBA" id="ARBA00023015"/>
    </source>
</evidence>
<dbReference type="Gene3D" id="3.40.190.10">
    <property type="entry name" value="Periplasmic binding protein-like II"/>
    <property type="match status" value="2"/>
</dbReference>
<dbReference type="eggNOG" id="COG0583">
    <property type="taxonomic scope" value="Bacteria"/>
</dbReference>
<dbReference type="Pfam" id="PF03466">
    <property type="entry name" value="LysR_substrate"/>
    <property type="match status" value="1"/>
</dbReference>
<dbReference type="OrthoDB" id="9785745at2"/>
<dbReference type="GO" id="GO:0000976">
    <property type="term" value="F:transcription cis-regulatory region binding"/>
    <property type="evidence" value="ECO:0007669"/>
    <property type="project" value="TreeGrafter"/>
</dbReference>
<reference evidence="6" key="1">
    <citation type="submission" date="2009-02" db="EMBL/GenBank/DDBJ databases">
        <authorList>
            <person name="Fulton L."/>
            <person name="Clifton S."/>
            <person name="Fulton B."/>
            <person name="Xu J."/>
            <person name="Minx P."/>
            <person name="Pepin K.H."/>
            <person name="Johnson M."/>
            <person name="Bhonagiri V."/>
            <person name="Nash W.E."/>
            <person name="Mardis E.R."/>
            <person name="Wilson R.K."/>
        </authorList>
    </citation>
    <scope>NUCLEOTIDE SEQUENCE [LARGE SCALE GENOMIC DNA]</scope>
    <source>
        <strain evidence="6">DSM 15053</strain>
    </source>
</reference>
<reference evidence="6" key="2">
    <citation type="submission" date="2013-06" db="EMBL/GenBank/DDBJ databases">
        <title>Draft genome sequence of Clostridium hylemonae (DSM 15053).</title>
        <authorList>
            <person name="Sudarsanam P."/>
            <person name="Ley R."/>
            <person name="Guruge J."/>
            <person name="Turnbaugh P.J."/>
            <person name="Mahowald M."/>
            <person name="Liep D."/>
            <person name="Gordon J."/>
        </authorList>
    </citation>
    <scope>NUCLEOTIDE SEQUENCE</scope>
    <source>
        <strain evidence="6">DSM 15053</strain>
    </source>
</reference>
<sequence length="302" mass="35193">MLDTRLVTFLTLCQTKSFTKTAEKLHITQPAVSHHIKYLEGYYHTKLYTYTNRRFVLTPTGRTLYQFVNSVHSDSERIREHLSLLTSPTKELRLGAEQSAGESFLPYLIIAFMGKYPDYKIRVVTDNYDALSRMLNEGELDFFLMDGIVSKSEHDYYELCSSSTICACSPDHPLAEKTVSIQELYNSTLILGVDKTPSRNRLEQIFRDNNISSIHFAHRIEISNSLTTVKQLLIQNIGISFLYKSAVARELKEGSIRQIYIRDYYEYHSYNLISIHNSYFYPEQTDFIKFCQDFLKQWDSDI</sequence>
<accession>C0C291</accession>
<evidence type="ECO:0000256" key="1">
    <source>
        <dbReference type="ARBA" id="ARBA00009437"/>
    </source>
</evidence>
<gene>
    <name evidence="6" type="ORF">CLOHYLEM_05750</name>
</gene>
<evidence type="ECO:0000256" key="3">
    <source>
        <dbReference type="ARBA" id="ARBA00023125"/>
    </source>
</evidence>
<protein>
    <submittedName>
        <fullName evidence="6">LysR substrate binding domain protein</fullName>
    </submittedName>
</protein>
<proteinExistence type="inferred from homology"/>
<comment type="similarity">
    <text evidence="1">Belongs to the LysR transcriptional regulatory family.</text>
</comment>
<keyword evidence="4" id="KW-0804">Transcription</keyword>
<dbReference type="InterPro" id="IPR036390">
    <property type="entry name" value="WH_DNA-bd_sf"/>
</dbReference>
<name>C0C291_9FIRM</name>
<evidence type="ECO:0000313" key="7">
    <source>
        <dbReference type="Proteomes" id="UP000004893"/>
    </source>
</evidence>
<dbReference type="PRINTS" id="PR00039">
    <property type="entry name" value="HTHLYSR"/>
</dbReference>
<comment type="caution">
    <text evidence="6">The sequence shown here is derived from an EMBL/GenBank/DDBJ whole genome shotgun (WGS) entry which is preliminary data.</text>
</comment>
<dbReference type="STRING" id="553973.CLOHYLEM_05750"/>
<dbReference type="Proteomes" id="UP000004893">
    <property type="component" value="Unassembled WGS sequence"/>
</dbReference>
<dbReference type="RefSeq" id="WP_006443094.1">
    <property type="nucleotide sequence ID" value="NZ_CP036524.1"/>
</dbReference>
<dbReference type="SUPFAM" id="SSF46785">
    <property type="entry name" value="Winged helix' DNA-binding domain"/>
    <property type="match status" value="1"/>
</dbReference>
<dbReference type="InterPro" id="IPR005119">
    <property type="entry name" value="LysR_subst-bd"/>
</dbReference>
<dbReference type="Gene3D" id="1.10.10.10">
    <property type="entry name" value="Winged helix-like DNA-binding domain superfamily/Winged helix DNA-binding domain"/>
    <property type="match status" value="1"/>
</dbReference>
<dbReference type="PANTHER" id="PTHR30126:SF64">
    <property type="entry name" value="HTH-TYPE TRANSCRIPTIONAL REGULATOR CITR"/>
    <property type="match status" value="1"/>
</dbReference>
<dbReference type="PROSITE" id="PS50931">
    <property type="entry name" value="HTH_LYSR"/>
    <property type="match status" value="1"/>
</dbReference>
<feature type="domain" description="HTH lysR-type" evidence="5">
    <location>
        <begin position="1"/>
        <end position="58"/>
    </location>
</feature>
<keyword evidence="3" id="KW-0238">DNA-binding</keyword>
<evidence type="ECO:0000256" key="4">
    <source>
        <dbReference type="ARBA" id="ARBA00023163"/>
    </source>
</evidence>
<dbReference type="GO" id="GO:0003700">
    <property type="term" value="F:DNA-binding transcription factor activity"/>
    <property type="evidence" value="ECO:0007669"/>
    <property type="project" value="InterPro"/>
</dbReference>
<evidence type="ECO:0000259" key="5">
    <source>
        <dbReference type="PROSITE" id="PS50931"/>
    </source>
</evidence>
<dbReference type="Pfam" id="PF00126">
    <property type="entry name" value="HTH_1"/>
    <property type="match status" value="1"/>
</dbReference>
<dbReference type="InterPro" id="IPR000847">
    <property type="entry name" value="LysR_HTH_N"/>
</dbReference>
<dbReference type="EMBL" id="ABYI02000022">
    <property type="protein sequence ID" value="EEG73745.1"/>
    <property type="molecule type" value="Genomic_DNA"/>
</dbReference>
<dbReference type="PANTHER" id="PTHR30126">
    <property type="entry name" value="HTH-TYPE TRANSCRIPTIONAL REGULATOR"/>
    <property type="match status" value="1"/>
</dbReference>